<feature type="compositionally biased region" description="Basic and acidic residues" evidence="1">
    <location>
        <begin position="44"/>
        <end position="60"/>
    </location>
</feature>
<sequence length="229" mass="24738">MTPEELLKAITEVADGLRTDMAEIGKKCDSIGARHDELAGELKQLKSDAKKDEDDGDPTKARRTAADSVDPSAFASLARSVADLRQRQSRPMADLNKFADAQAKADSVMRALGSAAEPPMAGEDLVAYKIRTHRKMQPHSPRWKGVDLQIIAADQAAFDIALDGIRADAMAAATSPVGMPEFQHRMITKTMPGGHISREFIGNGTVFKQLSRPVRHVQSIGPRWAGAGV</sequence>
<comment type="caution">
    <text evidence="2">The sequence shown here is derived from an EMBL/GenBank/DDBJ whole genome shotgun (WGS) entry which is preliminary data.</text>
</comment>
<name>A0A0A3YUH3_BRAJP</name>
<feature type="region of interest" description="Disordered" evidence="1">
    <location>
        <begin position="44"/>
        <end position="69"/>
    </location>
</feature>
<proteinExistence type="predicted"/>
<gene>
    <name evidence="2" type="ORF">MA20_22240</name>
</gene>
<dbReference type="Proteomes" id="UP000030377">
    <property type="component" value="Unassembled WGS sequence"/>
</dbReference>
<evidence type="ECO:0000256" key="1">
    <source>
        <dbReference type="SAM" id="MobiDB-lite"/>
    </source>
</evidence>
<evidence type="ECO:0000313" key="2">
    <source>
        <dbReference type="EMBL" id="KGT77318.1"/>
    </source>
</evidence>
<dbReference type="AlphaFoldDB" id="A0A0A3YUH3"/>
<dbReference type="RefSeq" id="WP_041956926.1">
    <property type="nucleotide sequence ID" value="NZ_JRPN01000018.1"/>
</dbReference>
<organism evidence="2 3">
    <name type="scientific">Bradyrhizobium japonicum</name>
    <dbReference type="NCBI Taxonomy" id="375"/>
    <lineage>
        <taxon>Bacteria</taxon>
        <taxon>Pseudomonadati</taxon>
        <taxon>Pseudomonadota</taxon>
        <taxon>Alphaproteobacteria</taxon>
        <taxon>Hyphomicrobiales</taxon>
        <taxon>Nitrobacteraceae</taxon>
        <taxon>Bradyrhizobium</taxon>
    </lineage>
</organism>
<protein>
    <submittedName>
        <fullName evidence="2">Uncharacterized protein</fullName>
    </submittedName>
</protein>
<reference evidence="2 3" key="1">
    <citation type="submission" date="2014-09" db="EMBL/GenBank/DDBJ databases">
        <title>Draft genome of Bradyrhizobium japonicum Is-34.</title>
        <authorList>
            <person name="Tsurumaru H."/>
            <person name="Yamakawa T."/>
            <person name="Hashimoto S."/>
            <person name="Okizaki K."/>
            <person name="Kanesaki Y."/>
            <person name="Yoshikawa H."/>
            <person name="Yajima S."/>
        </authorList>
    </citation>
    <scope>NUCLEOTIDE SEQUENCE [LARGE SCALE GENOMIC DNA]</scope>
    <source>
        <strain evidence="2 3">Is-34</strain>
    </source>
</reference>
<evidence type="ECO:0000313" key="3">
    <source>
        <dbReference type="Proteomes" id="UP000030377"/>
    </source>
</evidence>
<dbReference type="EMBL" id="JRPN01000018">
    <property type="protein sequence ID" value="KGT77318.1"/>
    <property type="molecule type" value="Genomic_DNA"/>
</dbReference>
<accession>A0A0A3YUH3</accession>